<comment type="caution">
    <text evidence="1">The sequence shown here is derived from an EMBL/GenBank/DDBJ whole genome shotgun (WGS) entry which is preliminary data.</text>
</comment>
<name>A0A843XX55_COLES</name>
<accession>A0A843XX55</accession>
<organism evidence="1 2">
    <name type="scientific">Colocasia esculenta</name>
    <name type="common">Wild taro</name>
    <name type="synonym">Arum esculentum</name>
    <dbReference type="NCBI Taxonomy" id="4460"/>
    <lineage>
        <taxon>Eukaryota</taxon>
        <taxon>Viridiplantae</taxon>
        <taxon>Streptophyta</taxon>
        <taxon>Embryophyta</taxon>
        <taxon>Tracheophyta</taxon>
        <taxon>Spermatophyta</taxon>
        <taxon>Magnoliopsida</taxon>
        <taxon>Liliopsida</taxon>
        <taxon>Araceae</taxon>
        <taxon>Aroideae</taxon>
        <taxon>Colocasieae</taxon>
        <taxon>Colocasia</taxon>
    </lineage>
</organism>
<keyword evidence="2" id="KW-1185">Reference proteome</keyword>
<sequence length="64" mass="6976">MLRECSGRDVDRPAWAELQILSSDAALLVDCRTGLVFTRGEVLANQPRLLNVGLSSEVVGYTRG</sequence>
<evidence type="ECO:0000313" key="2">
    <source>
        <dbReference type="Proteomes" id="UP000652761"/>
    </source>
</evidence>
<reference evidence="1" key="1">
    <citation type="submission" date="2017-07" db="EMBL/GenBank/DDBJ databases">
        <title>Taro Niue Genome Assembly and Annotation.</title>
        <authorList>
            <person name="Atibalentja N."/>
            <person name="Keating K."/>
            <person name="Fields C.J."/>
        </authorList>
    </citation>
    <scope>NUCLEOTIDE SEQUENCE</scope>
    <source>
        <strain evidence="1">Niue_2</strain>
        <tissue evidence="1">Leaf</tissue>
    </source>
</reference>
<dbReference type="EMBL" id="NMUH01017077">
    <property type="protein sequence ID" value="MQM23612.1"/>
    <property type="molecule type" value="Genomic_DNA"/>
</dbReference>
<dbReference type="Proteomes" id="UP000652761">
    <property type="component" value="Unassembled WGS sequence"/>
</dbReference>
<dbReference type="AlphaFoldDB" id="A0A843XX55"/>
<proteinExistence type="predicted"/>
<evidence type="ECO:0000313" key="1">
    <source>
        <dbReference type="EMBL" id="MQM23612.1"/>
    </source>
</evidence>
<protein>
    <submittedName>
        <fullName evidence="1">Uncharacterized protein</fullName>
    </submittedName>
</protein>
<gene>
    <name evidence="1" type="ORF">Taro_056679</name>
</gene>